<reference evidence="4" key="1">
    <citation type="submission" date="2025-08" db="UniProtKB">
        <authorList>
            <consortium name="RefSeq"/>
        </authorList>
    </citation>
    <scope>IDENTIFICATION</scope>
</reference>
<evidence type="ECO:0000313" key="4">
    <source>
        <dbReference type="RefSeq" id="XP_026193491.1"/>
    </source>
</evidence>
<evidence type="ECO:0000313" key="3">
    <source>
        <dbReference type="Proteomes" id="UP000515125"/>
    </source>
</evidence>
<feature type="region of interest" description="Disordered" evidence="2">
    <location>
        <begin position="32"/>
        <end position="93"/>
    </location>
</feature>
<protein>
    <submittedName>
        <fullName evidence="4">Uncharacterized protein LOC113147375</fullName>
    </submittedName>
</protein>
<accession>A0A6P6RZX1</accession>
<dbReference type="Proteomes" id="UP000515125">
    <property type="component" value="Unplaced"/>
</dbReference>
<name>A0A6P6RZX1_9EIME</name>
<dbReference type="RefSeq" id="XP_026193491.1">
    <property type="nucleotide sequence ID" value="XM_026337706.1"/>
</dbReference>
<sequence length="217" mass="23375">MSALNQTKSCHNPVIQGIPCLESLSDDDLGIQEAVGSLPGTPLNNGQSSKREATPSLPPAALLPKRRPRKGSRTAAKSAVVADDDENKAEKAAATAPAARAAVAAARQAQGDCSNTFDEDVPLDAFFLLSPAARPNGLSAKRRLEINKKKRQLRKEAETLAKQVEVLKAEELKEREEVKHQQWKAVLLQQLQQQDAAAAAAAEIPAEDEWGDFNELL</sequence>
<gene>
    <name evidence="4" type="primary">LOC113147375</name>
</gene>
<dbReference type="AlphaFoldDB" id="A0A6P6RZX1"/>
<evidence type="ECO:0000256" key="1">
    <source>
        <dbReference type="SAM" id="Coils"/>
    </source>
</evidence>
<proteinExistence type="predicted"/>
<feature type="coiled-coil region" evidence="1">
    <location>
        <begin position="143"/>
        <end position="177"/>
    </location>
</feature>
<dbReference type="GeneID" id="113147375"/>
<keyword evidence="1" id="KW-0175">Coiled coil</keyword>
<evidence type="ECO:0000256" key="2">
    <source>
        <dbReference type="SAM" id="MobiDB-lite"/>
    </source>
</evidence>
<keyword evidence="3" id="KW-1185">Reference proteome</keyword>
<organism evidence="3 4">
    <name type="scientific">Cyclospora cayetanensis</name>
    <dbReference type="NCBI Taxonomy" id="88456"/>
    <lineage>
        <taxon>Eukaryota</taxon>
        <taxon>Sar</taxon>
        <taxon>Alveolata</taxon>
        <taxon>Apicomplexa</taxon>
        <taxon>Conoidasida</taxon>
        <taxon>Coccidia</taxon>
        <taxon>Eucoccidiorida</taxon>
        <taxon>Eimeriorina</taxon>
        <taxon>Eimeriidae</taxon>
        <taxon>Cyclospora</taxon>
    </lineage>
</organism>